<organism evidence="4 5">
    <name type="scientific">Polarella glacialis</name>
    <name type="common">Dinoflagellate</name>
    <dbReference type="NCBI Taxonomy" id="89957"/>
    <lineage>
        <taxon>Eukaryota</taxon>
        <taxon>Sar</taxon>
        <taxon>Alveolata</taxon>
        <taxon>Dinophyceae</taxon>
        <taxon>Suessiales</taxon>
        <taxon>Suessiaceae</taxon>
        <taxon>Polarella</taxon>
    </lineage>
</organism>
<dbReference type="PANTHER" id="PTHR47708">
    <property type="match status" value="1"/>
</dbReference>
<dbReference type="InterPro" id="IPR056362">
    <property type="entry name" value="AtuA-like_ferredoxin_dom"/>
</dbReference>
<evidence type="ECO:0000313" key="4">
    <source>
        <dbReference type="EMBL" id="CAE8594855.1"/>
    </source>
</evidence>
<reference evidence="4" key="1">
    <citation type="submission" date="2021-02" db="EMBL/GenBank/DDBJ databases">
        <authorList>
            <person name="Dougan E. K."/>
            <person name="Rhodes N."/>
            <person name="Thang M."/>
            <person name="Chan C."/>
        </authorList>
    </citation>
    <scope>NUCLEOTIDE SEQUENCE</scope>
</reference>
<evidence type="ECO:0008006" key="6">
    <source>
        <dbReference type="Google" id="ProtNLM"/>
    </source>
</evidence>
<feature type="domain" description="Acyclic terpene utilisation N-terminal" evidence="2">
    <location>
        <begin position="75"/>
        <end position="517"/>
    </location>
</feature>
<dbReference type="OMA" id="YEHIGFP"/>
<comment type="caution">
    <text evidence="4">The sequence shown here is derived from an EMBL/GenBank/DDBJ whole genome shotgun (WGS) entry which is preliminary data.</text>
</comment>
<evidence type="ECO:0000259" key="2">
    <source>
        <dbReference type="Pfam" id="PF07287"/>
    </source>
</evidence>
<dbReference type="AlphaFoldDB" id="A0A813E3P0"/>
<keyword evidence="5" id="KW-1185">Reference proteome</keyword>
<gene>
    <name evidence="4" type="ORF">PGLA1383_LOCUS13378</name>
</gene>
<proteinExistence type="predicted"/>
<feature type="domain" description="AtuA-like ferredoxin-fold" evidence="3">
    <location>
        <begin position="556"/>
        <end position="654"/>
    </location>
</feature>
<evidence type="ECO:0000313" key="5">
    <source>
        <dbReference type="Proteomes" id="UP000654075"/>
    </source>
</evidence>
<evidence type="ECO:0000259" key="3">
    <source>
        <dbReference type="Pfam" id="PF23544"/>
    </source>
</evidence>
<keyword evidence="1" id="KW-0812">Transmembrane</keyword>
<protein>
    <recommendedName>
        <fullName evidence="6">Terpene utilization protein AtuA</fullName>
    </recommendedName>
</protein>
<feature type="transmembrane region" description="Helical" evidence="1">
    <location>
        <begin position="7"/>
        <end position="30"/>
    </location>
</feature>
<accession>A0A813E3P0</accession>
<evidence type="ECO:0000256" key="1">
    <source>
        <dbReference type="SAM" id="Phobius"/>
    </source>
</evidence>
<dbReference type="InterPro" id="IPR010839">
    <property type="entry name" value="AtuA_N"/>
</dbReference>
<dbReference type="Pfam" id="PF07287">
    <property type="entry name" value="AtuA"/>
    <property type="match status" value="1"/>
</dbReference>
<name>A0A813E3P0_POLGL</name>
<dbReference type="EMBL" id="CAJNNV010007379">
    <property type="protein sequence ID" value="CAE8594855.1"/>
    <property type="molecule type" value="Genomic_DNA"/>
</dbReference>
<keyword evidence="1" id="KW-1133">Transmembrane helix</keyword>
<dbReference type="PANTHER" id="PTHR47708:SF2">
    <property type="entry name" value="SI:CH73-132F6.5"/>
    <property type="match status" value="1"/>
</dbReference>
<sequence>MPVCVCVCVCVCEFVCVFVCVCVCVSFRWLQTGCLYASLSNQLYATRPPPPSFVIHSCDGGHTQARTSIMAAKTVRIGGYSAMWGDIPMPARQLVHKGNCQYLIGDYLAELTMAILARQRKKDPKKGYASAIVEMITEHAVALKEKGIKVVVNAGGMNPLDCREALLAVCEKAGAPMKIGAVVGDDITDRLPELRKAGVTEMYSGEKIPELEIASANAYFGAKPIAAALAEGCDIVVTGRCVDSALVLGILMYEFGWKDDQYDQLCMGTVAGHLIECSAQCTGGLFTDWQSEKWDNIGYPVVEVSSDGSFTLSKPPGTDGIVNFGSVAEQLVYEIQDPGAYHVPDVACDFTSVKIEEIGENVVRVYGGKGQPPTDTYKVCCTVPDNFASIVLMIVVGHDAAAKARRTHETILGRVQRILKRMGGPDFLETRFEAIGASHFDPNGDEKTATEVVAKVGLRHQDKRPIMLYKREAIAAGVSMAQGTTSFGGPGVDGKVSEVLRVFSLVVPKSSLQCEVVVDGKRFPVAVPTAGGFSASASSRLTSLPAAPPVGELERVPLLRLCWARSGDKGNMANVGLIARRPEYLPILRHLVTPERVKAYFAKRVQGKVKRFEMPGIGGLNFLMHEALGGGGMATLHSDPLAKTFGQVLLLMQVEVPKAWGLRSSASKL</sequence>
<dbReference type="Pfam" id="PF23544">
    <property type="entry name" value="AtuA_ferredoxin"/>
    <property type="match status" value="1"/>
</dbReference>
<keyword evidence="1" id="KW-0472">Membrane</keyword>
<dbReference type="OrthoDB" id="425263at2759"/>
<dbReference type="Proteomes" id="UP000654075">
    <property type="component" value="Unassembled WGS sequence"/>
</dbReference>